<dbReference type="PROSITE" id="PS51257">
    <property type="entry name" value="PROKAR_LIPOPROTEIN"/>
    <property type="match status" value="1"/>
</dbReference>
<gene>
    <name evidence="3" type="ORF">H8R02_23580</name>
</gene>
<dbReference type="AlphaFoldDB" id="A0A923S516"/>
<protein>
    <recommendedName>
        <fullName evidence="5">Lipoprotein</fullName>
    </recommendedName>
</protein>
<evidence type="ECO:0008006" key="5">
    <source>
        <dbReference type="Google" id="ProtNLM"/>
    </source>
</evidence>
<dbReference type="EMBL" id="JACORU010000011">
    <property type="protein sequence ID" value="MBC5767468.1"/>
    <property type="molecule type" value="Genomic_DNA"/>
</dbReference>
<keyword evidence="2" id="KW-0732">Signal</keyword>
<feature type="region of interest" description="Disordered" evidence="1">
    <location>
        <begin position="111"/>
        <end position="147"/>
    </location>
</feature>
<accession>A0A923S516</accession>
<keyword evidence="4" id="KW-1185">Reference proteome</keyword>
<comment type="caution">
    <text evidence="3">The sequence shown here is derived from an EMBL/GenBank/DDBJ whole genome shotgun (WGS) entry which is preliminary data.</text>
</comment>
<evidence type="ECO:0000313" key="3">
    <source>
        <dbReference type="EMBL" id="MBC5767468.1"/>
    </source>
</evidence>
<dbReference type="RefSeq" id="WP_187083963.1">
    <property type="nucleotide sequence ID" value="NZ_JACORU010000011.1"/>
</dbReference>
<reference evidence="3" key="1">
    <citation type="submission" date="2020-08" db="EMBL/GenBank/DDBJ databases">
        <title>Ramlibacter sp. GTP1 16S ribosomal RNA gene genome sequencing and assembly.</title>
        <authorList>
            <person name="Kang M."/>
        </authorList>
    </citation>
    <scope>NUCLEOTIDE SEQUENCE</scope>
    <source>
        <strain evidence="3">GTP1</strain>
    </source>
</reference>
<feature type="signal peptide" evidence="2">
    <location>
        <begin position="1"/>
        <end position="21"/>
    </location>
</feature>
<proteinExistence type="predicted"/>
<feature type="chain" id="PRO_5037518083" description="Lipoprotein" evidence="2">
    <location>
        <begin position="22"/>
        <end position="147"/>
    </location>
</feature>
<organism evidence="3 4">
    <name type="scientific">Ramlibacter albus</name>
    <dbReference type="NCBI Taxonomy" id="2079448"/>
    <lineage>
        <taxon>Bacteria</taxon>
        <taxon>Pseudomonadati</taxon>
        <taxon>Pseudomonadota</taxon>
        <taxon>Betaproteobacteria</taxon>
        <taxon>Burkholderiales</taxon>
        <taxon>Comamonadaceae</taxon>
        <taxon>Ramlibacter</taxon>
    </lineage>
</organism>
<evidence type="ECO:0000256" key="2">
    <source>
        <dbReference type="SAM" id="SignalP"/>
    </source>
</evidence>
<dbReference type="Proteomes" id="UP000596827">
    <property type="component" value="Unassembled WGS sequence"/>
</dbReference>
<evidence type="ECO:0000313" key="4">
    <source>
        <dbReference type="Proteomes" id="UP000596827"/>
    </source>
</evidence>
<sequence>MAQLRLASLLLALAVSGCASSVYDGKYAWEDGWREAKVEKVGLASDLGDRSYFDCRHKMTTDQAAAGQFAVLGLQHMGRHRHQIVPVDPTAQPAKGAEVLTNVRRCDAPVARQGRQGHHQRGAGGQIGRDGTLRGEVMHPIARAEVP</sequence>
<name>A0A923S516_9BURK</name>
<evidence type="ECO:0000256" key="1">
    <source>
        <dbReference type="SAM" id="MobiDB-lite"/>
    </source>
</evidence>